<evidence type="ECO:0000313" key="4">
    <source>
        <dbReference type="Proteomes" id="UP000315364"/>
    </source>
</evidence>
<keyword evidence="2" id="KW-1133">Transmembrane helix</keyword>
<accession>A0A5B8LWW6</accession>
<dbReference type="KEGG" id="dea:FPZ08_18675"/>
<dbReference type="EMBL" id="CP042304">
    <property type="protein sequence ID" value="QDZ12593.1"/>
    <property type="molecule type" value="Genomic_DNA"/>
</dbReference>
<sequence>MTYEDQAATEQQREMYANFLGPLSLAMAALWIIAVLIMLGAAYKGSTMNEAPAAAVDTNAPAATSEATPPAEPAAQ</sequence>
<gene>
    <name evidence="3" type="ORF">FPZ08_18675</name>
</gene>
<dbReference type="RefSeq" id="WP_146291754.1">
    <property type="nucleotide sequence ID" value="NZ_CP042304.1"/>
</dbReference>
<feature type="region of interest" description="Disordered" evidence="1">
    <location>
        <begin position="53"/>
        <end position="76"/>
    </location>
</feature>
<proteinExistence type="predicted"/>
<reference evidence="3 4" key="1">
    <citation type="submission" date="2019-07" db="EMBL/GenBank/DDBJ databases">
        <title>Full genome sequence of Devosia sp. Gsoil 520.</title>
        <authorList>
            <person name="Im W.-T."/>
        </authorList>
    </citation>
    <scope>NUCLEOTIDE SEQUENCE [LARGE SCALE GENOMIC DNA]</scope>
    <source>
        <strain evidence="3 4">Gsoil 520</strain>
    </source>
</reference>
<dbReference type="AlphaFoldDB" id="A0A5B8LWW6"/>
<keyword evidence="2" id="KW-0472">Membrane</keyword>
<keyword evidence="4" id="KW-1185">Reference proteome</keyword>
<evidence type="ECO:0000256" key="1">
    <source>
        <dbReference type="SAM" id="MobiDB-lite"/>
    </source>
</evidence>
<keyword evidence="2" id="KW-0812">Transmembrane</keyword>
<protein>
    <submittedName>
        <fullName evidence="3">Uncharacterized protein</fullName>
    </submittedName>
</protein>
<dbReference type="Proteomes" id="UP000315364">
    <property type="component" value="Chromosome"/>
</dbReference>
<evidence type="ECO:0000256" key="2">
    <source>
        <dbReference type="SAM" id="Phobius"/>
    </source>
</evidence>
<organism evidence="3 4">
    <name type="scientific">Devosia ginsengisoli</name>
    <dbReference type="NCBI Taxonomy" id="400770"/>
    <lineage>
        <taxon>Bacteria</taxon>
        <taxon>Pseudomonadati</taxon>
        <taxon>Pseudomonadota</taxon>
        <taxon>Alphaproteobacteria</taxon>
        <taxon>Hyphomicrobiales</taxon>
        <taxon>Devosiaceae</taxon>
        <taxon>Devosia</taxon>
    </lineage>
</organism>
<feature type="transmembrane region" description="Helical" evidence="2">
    <location>
        <begin position="20"/>
        <end position="43"/>
    </location>
</feature>
<evidence type="ECO:0000313" key="3">
    <source>
        <dbReference type="EMBL" id="QDZ12593.1"/>
    </source>
</evidence>
<name>A0A5B8LWW6_9HYPH</name>